<keyword evidence="4" id="KW-1185">Reference proteome</keyword>
<dbReference type="GO" id="GO:0005975">
    <property type="term" value="P:carbohydrate metabolic process"/>
    <property type="evidence" value="ECO:0007669"/>
    <property type="project" value="InterPro"/>
</dbReference>
<comment type="caution">
    <text evidence="3">The sequence shown here is derived from an EMBL/GenBank/DDBJ whole genome shotgun (WGS) entry which is preliminary data.</text>
</comment>
<keyword evidence="1" id="KW-1133">Transmembrane helix</keyword>
<feature type="signal peptide" evidence="2">
    <location>
        <begin position="1"/>
        <end position="22"/>
    </location>
</feature>
<dbReference type="Proteomes" id="UP000242188">
    <property type="component" value="Unassembled WGS sequence"/>
</dbReference>
<proteinExistence type="predicted"/>
<evidence type="ECO:0000313" key="3">
    <source>
        <dbReference type="EMBL" id="OWF45316.1"/>
    </source>
</evidence>
<dbReference type="SUPFAM" id="SSF88713">
    <property type="entry name" value="Glycoside hydrolase/deacetylase"/>
    <property type="match status" value="1"/>
</dbReference>
<keyword evidence="2" id="KW-0732">Signal</keyword>
<keyword evidence="1" id="KW-0472">Membrane</keyword>
<name>A0A210Q9A6_MIZYE</name>
<dbReference type="PANTHER" id="PTHR45985">
    <property type="match status" value="1"/>
</dbReference>
<dbReference type="InterPro" id="IPR052740">
    <property type="entry name" value="CE4"/>
</dbReference>
<gene>
    <name evidence="3" type="ORF">KP79_PYT12762</name>
</gene>
<accession>A0A210Q9A6</accession>
<dbReference type="InterPro" id="IPR011330">
    <property type="entry name" value="Glyco_hydro/deAcase_b/a-brl"/>
</dbReference>
<evidence type="ECO:0000313" key="4">
    <source>
        <dbReference type="Proteomes" id="UP000242188"/>
    </source>
</evidence>
<evidence type="ECO:0000256" key="2">
    <source>
        <dbReference type="SAM" id="SignalP"/>
    </source>
</evidence>
<keyword evidence="1" id="KW-0812">Transmembrane</keyword>
<reference evidence="3 4" key="1">
    <citation type="journal article" date="2017" name="Nat. Ecol. Evol.">
        <title>Scallop genome provides insights into evolution of bilaterian karyotype and development.</title>
        <authorList>
            <person name="Wang S."/>
            <person name="Zhang J."/>
            <person name="Jiao W."/>
            <person name="Li J."/>
            <person name="Xun X."/>
            <person name="Sun Y."/>
            <person name="Guo X."/>
            <person name="Huan P."/>
            <person name="Dong B."/>
            <person name="Zhang L."/>
            <person name="Hu X."/>
            <person name="Sun X."/>
            <person name="Wang J."/>
            <person name="Zhao C."/>
            <person name="Wang Y."/>
            <person name="Wang D."/>
            <person name="Huang X."/>
            <person name="Wang R."/>
            <person name="Lv J."/>
            <person name="Li Y."/>
            <person name="Zhang Z."/>
            <person name="Liu B."/>
            <person name="Lu W."/>
            <person name="Hui Y."/>
            <person name="Liang J."/>
            <person name="Zhou Z."/>
            <person name="Hou R."/>
            <person name="Li X."/>
            <person name="Liu Y."/>
            <person name="Li H."/>
            <person name="Ning X."/>
            <person name="Lin Y."/>
            <person name="Zhao L."/>
            <person name="Xing Q."/>
            <person name="Dou J."/>
            <person name="Li Y."/>
            <person name="Mao J."/>
            <person name="Guo H."/>
            <person name="Dou H."/>
            <person name="Li T."/>
            <person name="Mu C."/>
            <person name="Jiang W."/>
            <person name="Fu Q."/>
            <person name="Fu X."/>
            <person name="Miao Y."/>
            <person name="Liu J."/>
            <person name="Yu Q."/>
            <person name="Li R."/>
            <person name="Liao H."/>
            <person name="Li X."/>
            <person name="Kong Y."/>
            <person name="Jiang Z."/>
            <person name="Chourrout D."/>
            <person name="Li R."/>
            <person name="Bao Z."/>
        </authorList>
    </citation>
    <scope>NUCLEOTIDE SEQUENCE [LARGE SCALE GENOMIC DNA]</scope>
    <source>
        <strain evidence="3 4">PY_sf001</strain>
    </source>
</reference>
<dbReference type="OrthoDB" id="504708at2759"/>
<evidence type="ECO:0000256" key="1">
    <source>
        <dbReference type="SAM" id="Phobius"/>
    </source>
</evidence>
<dbReference type="Gene3D" id="3.20.20.370">
    <property type="entry name" value="Glycoside hydrolase/deacetylase"/>
    <property type="match status" value="1"/>
</dbReference>
<dbReference type="PANTHER" id="PTHR45985:SF8">
    <property type="entry name" value="CHITIN DEACETYLASE-LIKE 9, ISOFORM A"/>
    <property type="match status" value="1"/>
</dbReference>
<dbReference type="EMBL" id="NEDP02004526">
    <property type="protein sequence ID" value="OWF45316.1"/>
    <property type="molecule type" value="Genomic_DNA"/>
</dbReference>
<sequence>MGFTLVHYIVCASVLTVTLVKAQTCQQCINCHLPACFCSTFKHPMNRSEIPQMVYFGFDGVLNSFSAETYDFLFMRGHTNPNDCPISATLFITHNNTDHDISKKYYKHGLELAVSDTANNIYDVGFSIMNDIIKHKNMLSEHVGIPLGDIAGWRSPSLMAMGDMQFLALQKSRYRYDSSMTYTKSSINDSNAWPFTLDYGWPYKSTCASRCPTDQYHDFWEIPVNSMILDGEPCTYADSCQEKLTNSNETFNYLMDNFKSHYYGNRSPFGINIHSTDFLSLHKEPLERFIVDILDNDDVYIVDIKQVVEWMRRPTKLSGIRAFEPWCTSGVMGKDREKAKTGPSNELTFGEKTLLDILILVSSVGILYTLSIVIEKFQPSLFKRRSRQLNEEIPLTQEDIYT</sequence>
<feature type="transmembrane region" description="Helical" evidence="1">
    <location>
        <begin position="354"/>
        <end position="374"/>
    </location>
</feature>
<dbReference type="AlphaFoldDB" id="A0A210Q9A6"/>
<organism evidence="3 4">
    <name type="scientific">Mizuhopecten yessoensis</name>
    <name type="common">Japanese scallop</name>
    <name type="synonym">Patinopecten yessoensis</name>
    <dbReference type="NCBI Taxonomy" id="6573"/>
    <lineage>
        <taxon>Eukaryota</taxon>
        <taxon>Metazoa</taxon>
        <taxon>Spiralia</taxon>
        <taxon>Lophotrochozoa</taxon>
        <taxon>Mollusca</taxon>
        <taxon>Bivalvia</taxon>
        <taxon>Autobranchia</taxon>
        <taxon>Pteriomorphia</taxon>
        <taxon>Pectinida</taxon>
        <taxon>Pectinoidea</taxon>
        <taxon>Pectinidae</taxon>
        <taxon>Mizuhopecten</taxon>
    </lineage>
</organism>
<protein>
    <submittedName>
        <fullName evidence="3">Uncharacterized protein</fullName>
    </submittedName>
</protein>
<feature type="chain" id="PRO_5012939448" evidence="2">
    <location>
        <begin position="23"/>
        <end position="402"/>
    </location>
</feature>